<gene>
    <name evidence="1" type="ORF">NPX13_g3312</name>
</gene>
<reference evidence="1" key="1">
    <citation type="submission" date="2022-07" db="EMBL/GenBank/DDBJ databases">
        <title>Genome Sequence of Xylaria arbuscula.</title>
        <authorList>
            <person name="Buettner E."/>
        </authorList>
    </citation>
    <scope>NUCLEOTIDE SEQUENCE</scope>
    <source>
        <strain evidence="1">VT107</strain>
    </source>
</reference>
<name>A0A9W8TMY1_9PEZI</name>
<evidence type="ECO:0000313" key="1">
    <source>
        <dbReference type="EMBL" id="KAJ3577252.1"/>
    </source>
</evidence>
<dbReference type="EMBL" id="JANPWZ010000403">
    <property type="protein sequence ID" value="KAJ3577252.1"/>
    <property type="molecule type" value="Genomic_DNA"/>
</dbReference>
<organism evidence="1 2">
    <name type="scientific">Xylaria arbuscula</name>
    <dbReference type="NCBI Taxonomy" id="114810"/>
    <lineage>
        <taxon>Eukaryota</taxon>
        <taxon>Fungi</taxon>
        <taxon>Dikarya</taxon>
        <taxon>Ascomycota</taxon>
        <taxon>Pezizomycotina</taxon>
        <taxon>Sordariomycetes</taxon>
        <taxon>Xylariomycetidae</taxon>
        <taxon>Xylariales</taxon>
        <taxon>Xylariaceae</taxon>
        <taxon>Xylaria</taxon>
    </lineage>
</organism>
<keyword evidence="2" id="KW-1185">Reference proteome</keyword>
<accession>A0A9W8TMY1</accession>
<comment type="caution">
    <text evidence="1">The sequence shown here is derived from an EMBL/GenBank/DDBJ whole genome shotgun (WGS) entry which is preliminary data.</text>
</comment>
<dbReference type="AlphaFoldDB" id="A0A9W8TMY1"/>
<sequence>MLHLEQLTWNDLTKDVPNSEISARYTRAPDLGIGKACIHDTYLCLDQMPEANQLAKETKGGKRKPH</sequence>
<proteinExistence type="predicted"/>
<evidence type="ECO:0000313" key="2">
    <source>
        <dbReference type="Proteomes" id="UP001148614"/>
    </source>
</evidence>
<dbReference type="Proteomes" id="UP001148614">
    <property type="component" value="Unassembled WGS sequence"/>
</dbReference>
<protein>
    <submittedName>
        <fullName evidence="1">Uncharacterized protein</fullName>
    </submittedName>
</protein>